<dbReference type="EMBL" id="SOBG01000003">
    <property type="protein sequence ID" value="TDT71379.1"/>
    <property type="molecule type" value="Genomic_DNA"/>
</dbReference>
<evidence type="ECO:0000256" key="3">
    <source>
        <dbReference type="ARBA" id="ARBA00023163"/>
    </source>
</evidence>
<dbReference type="InterPro" id="IPR028082">
    <property type="entry name" value="Peripla_BP_I"/>
</dbReference>
<sequence length="278" mass="31580">MSSEKLIGVILPRIGADIFSRIIEGITQELKKYGYNIVLANTKEKEEEELKYLDIFQKENISGIIFFPFSITENHIKTLNNMKKPVVVLGREASKIRTSYVTYDDYFSAKEVVEYLISKGHKKIAYIGVSGNMSVQNLRRDGYIDALLENNLSVKNRYQVIGKFDVKSGYTAMKKILALEEKPTAVFAALDSLAFGAMRAIYEAGYKVPEDFSIVGIDDMETSSYYIPSLTSIKYNYKFSGESAAKLIIEKIENKNTMNKKIVISYELKERESVKDIN</sequence>
<keyword evidence="3" id="KW-0804">Transcription</keyword>
<keyword evidence="1" id="KW-0805">Transcription regulation</keyword>
<gene>
    <name evidence="5" type="ORF">EV215_0752</name>
</gene>
<evidence type="ECO:0000259" key="4">
    <source>
        <dbReference type="Pfam" id="PF13377"/>
    </source>
</evidence>
<keyword evidence="6" id="KW-1185">Reference proteome</keyword>
<dbReference type="Pfam" id="PF13377">
    <property type="entry name" value="Peripla_BP_3"/>
    <property type="match status" value="1"/>
</dbReference>
<dbReference type="CDD" id="cd01542">
    <property type="entry name" value="PBP1_TreR-like"/>
    <property type="match status" value="1"/>
</dbReference>
<dbReference type="SUPFAM" id="SSF53822">
    <property type="entry name" value="Periplasmic binding protein-like I"/>
    <property type="match status" value="1"/>
</dbReference>
<organism evidence="5 6">
    <name type="scientific">Hypnocyclicus thermotrophus</name>
    <dbReference type="NCBI Taxonomy" id="1627895"/>
    <lineage>
        <taxon>Bacteria</taxon>
        <taxon>Fusobacteriati</taxon>
        <taxon>Fusobacteriota</taxon>
        <taxon>Fusobacteriia</taxon>
        <taxon>Fusobacteriales</taxon>
        <taxon>Fusobacteriaceae</taxon>
        <taxon>Hypnocyclicus</taxon>
    </lineage>
</organism>
<dbReference type="GO" id="GO:0003700">
    <property type="term" value="F:DNA-binding transcription factor activity"/>
    <property type="evidence" value="ECO:0007669"/>
    <property type="project" value="TreeGrafter"/>
</dbReference>
<feature type="domain" description="Transcriptional regulator LacI/GalR-like sensor" evidence="4">
    <location>
        <begin position="113"/>
        <end position="274"/>
    </location>
</feature>
<proteinExistence type="predicted"/>
<evidence type="ECO:0000313" key="5">
    <source>
        <dbReference type="EMBL" id="TDT71379.1"/>
    </source>
</evidence>
<evidence type="ECO:0000313" key="6">
    <source>
        <dbReference type="Proteomes" id="UP000294678"/>
    </source>
</evidence>
<dbReference type="Gene3D" id="3.40.50.2300">
    <property type="match status" value="2"/>
</dbReference>
<dbReference type="RefSeq" id="WP_134112648.1">
    <property type="nucleotide sequence ID" value="NZ_SOBG01000003.1"/>
</dbReference>
<dbReference type="GO" id="GO:0000976">
    <property type="term" value="F:transcription cis-regulatory region binding"/>
    <property type="evidence" value="ECO:0007669"/>
    <property type="project" value="TreeGrafter"/>
</dbReference>
<dbReference type="AlphaFoldDB" id="A0AA46DYY5"/>
<comment type="caution">
    <text evidence="5">The sequence shown here is derived from an EMBL/GenBank/DDBJ whole genome shotgun (WGS) entry which is preliminary data.</text>
</comment>
<evidence type="ECO:0000256" key="1">
    <source>
        <dbReference type="ARBA" id="ARBA00023015"/>
    </source>
</evidence>
<dbReference type="Proteomes" id="UP000294678">
    <property type="component" value="Unassembled WGS sequence"/>
</dbReference>
<reference evidence="5 6" key="1">
    <citation type="submission" date="2019-03" db="EMBL/GenBank/DDBJ databases">
        <title>Genomic Encyclopedia of Type Strains, Phase IV (KMG-IV): sequencing the most valuable type-strain genomes for metagenomic binning, comparative biology and taxonomic classification.</title>
        <authorList>
            <person name="Goeker M."/>
        </authorList>
    </citation>
    <scope>NUCLEOTIDE SEQUENCE [LARGE SCALE GENOMIC DNA]</scope>
    <source>
        <strain evidence="5 6">DSM 100055</strain>
    </source>
</reference>
<protein>
    <submittedName>
        <fullName evidence="5">LacI family transcriptional regulator</fullName>
    </submittedName>
</protein>
<dbReference type="PANTHER" id="PTHR30146:SF109">
    <property type="entry name" value="HTH-TYPE TRANSCRIPTIONAL REGULATOR GALS"/>
    <property type="match status" value="1"/>
</dbReference>
<keyword evidence="2" id="KW-0238">DNA-binding</keyword>
<name>A0AA46DYY5_9FUSO</name>
<accession>A0AA46DYY5</accession>
<dbReference type="InterPro" id="IPR046335">
    <property type="entry name" value="LacI/GalR-like_sensor"/>
</dbReference>
<dbReference type="PANTHER" id="PTHR30146">
    <property type="entry name" value="LACI-RELATED TRANSCRIPTIONAL REPRESSOR"/>
    <property type="match status" value="1"/>
</dbReference>
<evidence type="ECO:0000256" key="2">
    <source>
        <dbReference type="ARBA" id="ARBA00023125"/>
    </source>
</evidence>